<proteinExistence type="predicted"/>
<organism evidence="3 4">
    <name type="scientific">Burkholderia ubonensis</name>
    <dbReference type="NCBI Taxonomy" id="101571"/>
    <lineage>
        <taxon>Bacteria</taxon>
        <taxon>Pseudomonadati</taxon>
        <taxon>Pseudomonadota</taxon>
        <taxon>Betaproteobacteria</taxon>
        <taxon>Burkholderiales</taxon>
        <taxon>Burkholderiaceae</taxon>
        <taxon>Burkholderia</taxon>
        <taxon>Burkholderia cepacia complex</taxon>
    </lineage>
</organism>
<feature type="signal peptide" evidence="1">
    <location>
        <begin position="1"/>
        <end position="38"/>
    </location>
</feature>
<dbReference type="Proteomes" id="UP000064029">
    <property type="component" value="Unassembled WGS sequence"/>
</dbReference>
<dbReference type="Gene3D" id="2.160.20.10">
    <property type="entry name" value="Single-stranded right-handed beta-helix, Pectin lyase-like"/>
    <property type="match status" value="1"/>
</dbReference>
<evidence type="ECO:0000313" key="3">
    <source>
        <dbReference type="EMBL" id="KVG71958.1"/>
    </source>
</evidence>
<accession>A0A118HWH1</accession>
<keyword evidence="1" id="KW-0732">Signal</keyword>
<reference evidence="3 4" key="1">
    <citation type="submission" date="2015-11" db="EMBL/GenBank/DDBJ databases">
        <title>Expanding the genomic diversity of Burkholderia species for the development of highly accurate diagnostics.</title>
        <authorList>
            <person name="Sahl J."/>
            <person name="Keim P."/>
            <person name="Wagner D."/>
        </authorList>
    </citation>
    <scope>NUCLEOTIDE SEQUENCE [LARGE SCALE GENOMIC DNA]</scope>
    <source>
        <strain evidence="3 4">MSMB2036</strain>
    </source>
</reference>
<evidence type="ECO:0000313" key="4">
    <source>
        <dbReference type="Proteomes" id="UP000064029"/>
    </source>
</evidence>
<dbReference type="InterPro" id="IPR011050">
    <property type="entry name" value="Pectin_lyase_fold/virulence"/>
</dbReference>
<dbReference type="InterPro" id="IPR012334">
    <property type="entry name" value="Pectin_lyas_fold"/>
</dbReference>
<dbReference type="AlphaFoldDB" id="A0A118HWH1"/>
<name>A0A118HWH1_9BURK</name>
<dbReference type="SMART" id="SM00912">
    <property type="entry name" value="Haemagg_act"/>
    <property type="match status" value="1"/>
</dbReference>
<dbReference type="InterPro" id="IPR008638">
    <property type="entry name" value="FhaB/CdiA-like_TPS"/>
</dbReference>
<gene>
    <name evidence="3" type="ORF">WJ33_20395</name>
</gene>
<evidence type="ECO:0000256" key="1">
    <source>
        <dbReference type="SAM" id="SignalP"/>
    </source>
</evidence>
<dbReference type="NCBIfam" id="TIGR01901">
    <property type="entry name" value="adhes_NPXG"/>
    <property type="match status" value="1"/>
</dbReference>
<dbReference type="EMBL" id="LOXM01000066">
    <property type="protein sequence ID" value="KVG71958.1"/>
    <property type="molecule type" value="Genomic_DNA"/>
</dbReference>
<comment type="caution">
    <text evidence="3">The sequence shown here is derived from an EMBL/GenBank/DDBJ whole genome shotgun (WGS) entry which is preliminary data.</text>
</comment>
<sequence length="510" mass="51312">MKKTNSSQPRRVAAIRYSRLAAALALALPVCGVPAAFAQPALTPDAGAAQQPGISAATNGTPIVDIVAPNGAGVSHNKFTDYNVGPNGLILNNSTTSVQTQLGGRIDGNGQLGGSPARVILNEVTSGNPSVLNGATEIAGSAARLVVANPNGITADGASFINATRVTLGAGIPLFDKDGVVAGFDTRGRIVVEGKGLDARSVDRTDLVARAVRVNADVQAKKLVVVAADANVALDGNFQQTGKREPAAADAPEVVLDVSQLGSMHANAIKLVGNSTGVGVNIAGKVDVVAGDAAVTKTRGIVSGGQTIGDASNGGSEIVVVGPAANGQLSVVGPLTNSGTLHADRFDVTGTVRNSGTIRGDAGVGITGPVINESTARISSGGAIDVTGVVRNAGTMRSDTAVSVVGAVTNESSGRISSGGDVGVVGPIANHGVIEKFVRDESGESTTPPVEPPVVQPPVEPPVVVPPVVKPPVVKPPVVKPPQWEIPKVTLPAWMKPYVNGNTAKYVTFI</sequence>
<feature type="domain" description="Filamentous haemagglutinin FhaB/tRNA nuclease CdiA-like TPS" evidence="2">
    <location>
        <begin position="58"/>
        <end position="178"/>
    </location>
</feature>
<feature type="chain" id="PRO_5007159269" description="Filamentous haemagglutinin FhaB/tRNA nuclease CdiA-like TPS domain-containing protein" evidence="1">
    <location>
        <begin position="39"/>
        <end position="510"/>
    </location>
</feature>
<evidence type="ECO:0000259" key="2">
    <source>
        <dbReference type="SMART" id="SM00912"/>
    </source>
</evidence>
<dbReference type="OrthoDB" id="5666689at2"/>
<dbReference type="SUPFAM" id="SSF51126">
    <property type="entry name" value="Pectin lyase-like"/>
    <property type="match status" value="1"/>
</dbReference>
<protein>
    <recommendedName>
        <fullName evidence="2">Filamentous haemagglutinin FhaB/tRNA nuclease CdiA-like TPS domain-containing protein</fullName>
    </recommendedName>
</protein>
<dbReference type="Pfam" id="PF05860">
    <property type="entry name" value="TPS"/>
    <property type="match status" value="1"/>
</dbReference>